<feature type="domain" description="MOSC" evidence="1">
    <location>
        <begin position="49"/>
        <end position="200"/>
    </location>
</feature>
<dbReference type="GO" id="GO:0003824">
    <property type="term" value="F:catalytic activity"/>
    <property type="evidence" value="ECO:0007669"/>
    <property type="project" value="InterPro"/>
</dbReference>
<dbReference type="PANTHER" id="PTHR36930:SF1">
    <property type="entry name" value="MOSC DOMAIN-CONTAINING PROTEIN"/>
    <property type="match status" value="1"/>
</dbReference>
<keyword evidence="3" id="KW-1185">Reference proteome</keyword>
<dbReference type="PROSITE" id="PS51340">
    <property type="entry name" value="MOSC"/>
    <property type="match status" value="1"/>
</dbReference>
<dbReference type="InterPro" id="IPR005302">
    <property type="entry name" value="MoCF_Sase_C"/>
</dbReference>
<dbReference type="AlphaFoldDB" id="A0A7X5EZF8"/>
<dbReference type="Pfam" id="PF03473">
    <property type="entry name" value="MOSC"/>
    <property type="match status" value="1"/>
</dbReference>
<dbReference type="PANTHER" id="PTHR36930">
    <property type="entry name" value="METAL-SULFUR CLUSTER BIOSYNTHESIS PROTEINS YUAD-RELATED"/>
    <property type="match status" value="1"/>
</dbReference>
<dbReference type="Proteomes" id="UP000586722">
    <property type="component" value="Unassembled WGS sequence"/>
</dbReference>
<dbReference type="GO" id="GO:0030151">
    <property type="term" value="F:molybdenum ion binding"/>
    <property type="evidence" value="ECO:0007669"/>
    <property type="project" value="InterPro"/>
</dbReference>
<dbReference type="GO" id="GO:0030170">
    <property type="term" value="F:pyridoxal phosphate binding"/>
    <property type="evidence" value="ECO:0007669"/>
    <property type="project" value="InterPro"/>
</dbReference>
<evidence type="ECO:0000259" key="1">
    <source>
        <dbReference type="PROSITE" id="PS51340"/>
    </source>
</evidence>
<evidence type="ECO:0000313" key="2">
    <source>
        <dbReference type="EMBL" id="NBN76972.1"/>
    </source>
</evidence>
<dbReference type="RefSeq" id="WP_161707713.1">
    <property type="nucleotide sequence ID" value="NZ_JAABLQ010000001.1"/>
</dbReference>
<dbReference type="InterPro" id="IPR011037">
    <property type="entry name" value="Pyrv_Knase-like_insert_dom_sf"/>
</dbReference>
<proteinExistence type="predicted"/>
<accession>A0A7X5EZF8</accession>
<dbReference type="InterPro" id="IPR052716">
    <property type="entry name" value="MOSC_domain"/>
</dbReference>
<protein>
    <submittedName>
        <fullName evidence="2">Molybdenum cofactor sulfurase</fullName>
    </submittedName>
</protein>
<dbReference type="EMBL" id="JAABLQ010000001">
    <property type="protein sequence ID" value="NBN76972.1"/>
    <property type="molecule type" value="Genomic_DNA"/>
</dbReference>
<dbReference type="Gene3D" id="2.40.33.20">
    <property type="entry name" value="PK beta-barrel domain-like"/>
    <property type="match status" value="1"/>
</dbReference>
<evidence type="ECO:0000313" key="3">
    <source>
        <dbReference type="Proteomes" id="UP000586722"/>
    </source>
</evidence>
<name>A0A7X5EZF8_9HYPH</name>
<sequence length="210" mass="23086">MADDGKQEREHGFPDGLVRTAGRRIKGTVERVLVTATPADFSTHDVDRLPLTFEGIAGGRHAGFTRRSGGREPWYPRGTEMVNERQISLLSVEELEVVAGRMDLPRVDVAWIGGNILVSGIPHFSLVPPRTRLVFGDGAVLRVDGDNVPCRIAGKGIAAQYPDRAGLDLLFPQKARNRRGLVAFVEKPGIIRPGETVTAHIPEHWLYPKD</sequence>
<dbReference type="SUPFAM" id="SSF50800">
    <property type="entry name" value="PK beta-barrel domain-like"/>
    <property type="match status" value="1"/>
</dbReference>
<organism evidence="2 3">
    <name type="scientific">Pannonibacter tanglangensis</name>
    <dbReference type="NCBI Taxonomy" id="2750084"/>
    <lineage>
        <taxon>Bacteria</taxon>
        <taxon>Pseudomonadati</taxon>
        <taxon>Pseudomonadota</taxon>
        <taxon>Alphaproteobacteria</taxon>
        <taxon>Hyphomicrobiales</taxon>
        <taxon>Stappiaceae</taxon>
        <taxon>Pannonibacter</taxon>
    </lineage>
</organism>
<comment type="caution">
    <text evidence="2">The sequence shown here is derived from an EMBL/GenBank/DDBJ whole genome shotgun (WGS) entry which is preliminary data.</text>
</comment>
<gene>
    <name evidence="2" type="ORF">GWI72_01680</name>
</gene>
<reference evidence="3" key="1">
    <citation type="submission" date="2020-01" db="EMBL/GenBank/DDBJ databases">
        <authorList>
            <person name="Fang Y."/>
            <person name="Sun R."/>
            <person name="Nie L."/>
            <person name="He J."/>
            <person name="Hao L."/>
            <person name="Wang L."/>
            <person name="Su S."/>
            <person name="Lv E."/>
            <person name="Zhang Z."/>
            <person name="Xie R."/>
            <person name="Liu H."/>
        </authorList>
    </citation>
    <scope>NUCLEOTIDE SEQUENCE [LARGE SCALE GENOMIC DNA]</scope>
    <source>
        <strain evidence="3">XCT-53</strain>
    </source>
</reference>